<reference evidence="1 2" key="1">
    <citation type="journal article" date="2019" name="Sci. Rep.">
        <title>Orb-weaving spider Araneus ventricosus genome elucidates the spidroin gene catalogue.</title>
        <authorList>
            <person name="Kono N."/>
            <person name="Nakamura H."/>
            <person name="Ohtoshi R."/>
            <person name="Moran D.A.P."/>
            <person name="Shinohara A."/>
            <person name="Yoshida Y."/>
            <person name="Fujiwara M."/>
            <person name="Mori M."/>
            <person name="Tomita M."/>
            <person name="Arakawa K."/>
        </authorList>
    </citation>
    <scope>NUCLEOTIDE SEQUENCE [LARGE SCALE GENOMIC DNA]</scope>
</reference>
<protein>
    <submittedName>
        <fullName evidence="1">Uncharacterized protein</fullName>
    </submittedName>
</protein>
<evidence type="ECO:0000313" key="1">
    <source>
        <dbReference type="EMBL" id="GBL54872.1"/>
    </source>
</evidence>
<organism evidence="1 2">
    <name type="scientific">Araneus ventricosus</name>
    <name type="common">Orbweaver spider</name>
    <name type="synonym">Epeira ventricosa</name>
    <dbReference type="NCBI Taxonomy" id="182803"/>
    <lineage>
        <taxon>Eukaryota</taxon>
        <taxon>Metazoa</taxon>
        <taxon>Ecdysozoa</taxon>
        <taxon>Arthropoda</taxon>
        <taxon>Chelicerata</taxon>
        <taxon>Arachnida</taxon>
        <taxon>Araneae</taxon>
        <taxon>Araneomorphae</taxon>
        <taxon>Entelegynae</taxon>
        <taxon>Araneoidea</taxon>
        <taxon>Araneidae</taxon>
        <taxon>Araneus</taxon>
    </lineage>
</organism>
<gene>
    <name evidence="1" type="ORF">AVEN_131364_1</name>
</gene>
<dbReference type="EMBL" id="BGPR01075353">
    <property type="protein sequence ID" value="GBL54872.1"/>
    <property type="molecule type" value="Genomic_DNA"/>
</dbReference>
<accession>A0A4Y1ZL11</accession>
<dbReference type="AlphaFoldDB" id="A0A4Y1ZL11"/>
<sequence>MRVRSPARRNLKFCHNLLSNRTTDLEPVLTRCCSSGEVWARNHTTCTGPGEAAKLPPQDRLTCLTALYICCVRTHRQIYCENGKNAARTRKQCVIQPDQGGETFKDCCDACTLGLQAESMQMPCTFSSFRFGAPWDEAFRDCCQNPYSPLGTSPQHVTFRRIESVTCLLSRPISKQAYFQLD</sequence>
<proteinExistence type="predicted"/>
<keyword evidence="2" id="KW-1185">Reference proteome</keyword>
<comment type="caution">
    <text evidence="1">The sequence shown here is derived from an EMBL/GenBank/DDBJ whole genome shotgun (WGS) entry which is preliminary data.</text>
</comment>
<evidence type="ECO:0000313" key="2">
    <source>
        <dbReference type="Proteomes" id="UP000499080"/>
    </source>
</evidence>
<dbReference type="OrthoDB" id="10022113at2759"/>
<name>A0A4Y1ZL11_ARAVE</name>
<dbReference type="Proteomes" id="UP000499080">
    <property type="component" value="Unassembled WGS sequence"/>
</dbReference>